<evidence type="ECO:0000313" key="3">
    <source>
        <dbReference type="EMBL" id="KIX93758.1"/>
    </source>
</evidence>
<feature type="compositionally biased region" description="Low complexity" evidence="1">
    <location>
        <begin position="8"/>
        <end position="17"/>
    </location>
</feature>
<accession>A0A0D2KB16</accession>
<feature type="region of interest" description="Disordered" evidence="1">
    <location>
        <begin position="1"/>
        <end position="24"/>
    </location>
</feature>
<feature type="transmembrane region" description="Helical" evidence="2">
    <location>
        <begin position="177"/>
        <end position="198"/>
    </location>
</feature>
<dbReference type="GeneID" id="27716410"/>
<keyword evidence="2" id="KW-1133">Transmembrane helix</keyword>
<protein>
    <submittedName>
        <fullName evidence="3">Uncharacterized protein</fullName>
    </submittedName>
</protein>
<evidence type="ECO:0000313" key="4">
    <source>
        <dbReference type="Proteomes" id="UP000053411"/>
    </source>
</evidence>
<name>A0A0D2KB16_9EURO</name>
<keyword evidence="4" id="KW-1185">Reference proteome</keyword>
<gene>
    <name evidence="3" type="ORF">Z520_10664</name>
</gene>
<dbReference type="Proteomes" id="UP000053411">
    <property type="component" value="Unassembled WGS sequence"/>
</dbReference>
<keyword evidence="2" id="KW-0472">Membrane</keyword>
<organism evidence="3 4">
    <name type="scientific">Fonsecaea multimorphosa CBS 102226</name>
    <dbReference type="NCBI Taxonomy" id="1442371"/>
    <lineage>
        <taxon>Eukaryota</taxon>
        <taxon>Fungi</taxon>
        <taxon>Dikarya</taxon>
        <taxon>Ascomycota</taxon>
        <taxon>Pezizomycotina</taxon>
        <taxon>Eurotiomycetes</taxon>
        <taxon>Chaetothyriomycetidae</taxon>
        <taxon>Chaetothyriales</taxon>
        <taxon>Herpotrichiellaceae</taxon>
        <taxon>Fonsecaea</taxon>
    </lineage>
</organism>
<dbReference type="VEuPathDB" id="FungiDB:Z520_10664"/>
<keyword evidence="2" id="KW-0812">Transmembrane</keyword>
<dbReference type="EMBL" id="KN848092">
    <property type="protein sequence ID" value="KIX93758.1"/>
    <property type="molecule type" value="Genomic_DNA"/>
</dbReference>
<reference evidence="3 4" key="1">
    <citation type="submission" date="2015-01" db="EMBL/GenBank/DDBJ databases">
        <title>The Genome Sequence of Fonsecaea multimorphosa CBS 102226.</title>
        <authorList>
            <consortium name="The Broad Institute Genomics Platform"/>
            <person name="Cuomo C."/>
            <person name="de Hoog S."/>
            <person name="Gorbushina A."/>
            <person name="Stielow B."/>
            <person name="Teixiera M."/>
            <person name="Abouelleil A."/>
            <person name="Chapman S.B."/>
            <person name="Priest M."/>
            <person name="Young S.K."/>
            <person name="Wortman J."/>
            <person name="Nusbaum C."/>
            <person name="Birren B."/>
        </authorList>
    </citation>
    <scope>NUCLEOTIDE SEQUENCE [LARGE SCALE GENOMIC DNA]</scope>
    <source>
        <strain evidence="3 4">CBS 102226</strain>
    </source>
</reference>
<evidence type="ECO:0000256" key="2">
    <source>
        <dbReference type="SAM" id="Phobius"/>
    </source>
</evidence>
<sequence>MATPPRLPSLSPERSQSASREEDELALRNMLAQRNPGGLERLRSRALSEITLVEPPPLYDINQIDGAGGRPERTTRTVRFQVDEDNQARVQKSLWRRVIQPILLAIATRFIFLVYFSLNATLLIRIAVMASHNKHMQYNEALLWAWVQFVMLGFLLLRSLGQGFMYSPTGTPHGLKILVAIAGISLLGVGLGAFPLFLI</sequence>
<feature type="transmembrane region" description="Helical" evidence="2">
    <location>
        <begin position="102"/>
        <end position="129"/>
    </location>
</feature>
<dbReference type="AlphaFoldDB" id="A0A0D2KB16"/>
<dbReference type="OrthoDB" id="4132170at2759"/>
<evidence type="ECO:0000256" key="1">
    <source>
        <dbReference type="SAM" id="MobiDB-lite"/>
    </source>
</evidence>
<proteinExistence type="predicted"/>
<feature type="transmembrane region" description="Helical" evidence="2">
    <location>
        <begin position="141"/>
        <end position="157"/>
    </location>
</feature>
<dbReference type="RefSeq" id="XP_016627881.1">
    <property type="nucleotide sequence ID" value="XM_016781156.1"/>
</dbReference>